<feature type="compositionally biased region" description="Low complexity" evidence="1">
    <location>
        <begin position="138"/>
        <end position="149"/>
    </location>
</feature>
<feature type="compositionally biased region" description="Acidic residues" evidence="1">
    <location>
        <begin position="431"/>
        <end position="440"/>
    </location>
</feature>
<feature type="compositionally biased region" description="Pro residues" evidence="1">
    <location>
        <begin position="292"/>
        <end position="311"/>
    </location>
</feature>
<feature type="region of interest" description="Disordered" evidence="1">
    <location>
        <begin position="80"/>
        <end position="102"/>
    </location>
</feature>
<gene>
    <name evidence="2" type="ORF">EDD18DRAFT_770603</name>
</gene>
<organism evidence="2 3">
    <name type="scientific">Armillaria luteobubalina</name>
    <dbReference type="NCBI Taxonomy" id="153913"/>
    <lineage>
        <taxon>Eukaryota</taxon>
        <taxon>Fungi</taxon>
        <taxon>Dikarya</taxon>
        <taxon>Basidiomycota</taxon>
        <taxon>Agaricomycotina</taxon>
        <taxon>Agaricomycetes</taxon>
        <taxon>Agaricomycetidae</taxon>
        <taxon>Agaricales</taxon>
        <taxon>Marasmiineae</taxon>
        <taxon>Physalacriaceae</taxon>
        <taxon>Armillaria</taxon>
    </lineage>
</organism>
<comment type="caution">
    <text evidence="2">The sequence shown here is derived from an EMBL/GenBank/DDBJ whole genome shotgun (WGS) entry which is preliminary data.</text>
</comment>
<dbReference type="InterPro" id="IPR011333">
    <property type="entry name" value="SKP1/BTB/POZ_sf"/>
</dbReference>
<evidence type="ECO:0000313" key="2">
    <source>
        <dbReference type="EMBL" id="KAK0481994.1"/>
    </source>
</evidence>
<evidence type="ECO:0000313" key="3">
    <source>
        <dbReference type="Proteomes" id="UP001175228"/>
    </source>
</evidence>
<evidence type="ECO:0008006" key="4">
    <source>
        <dbReference type="Google" id="ProtNLM"/>
    </source>
</evidence>
<name>A0AA39UGV7_9AGAR</name>
<dbReference type="EMBL" id="JAUEPU010000069">
    <property type="protein sequence ID" value="KAK0481994.1"/>
    <property type="molecule type" value="Genomic_DNA"/>
</dbReference>
<sequence>MLLTKTRPDEWVSARQVKSSFSFPVIKQVGKHTLQSEPFGLGWIAQCIVKIQLVSVSEKKPKRLQATCTLSALPGSISASPGSVSFRASVESKPPPKKKRKGLTAQKTFLGTFVLAESEFCTKKRLDVSITTSFSNDAAPPAAVPKVKAQSSQATTPDVLPEVTIPDVVLPEVTPPDVLPEAPQSDDAGPSETTLPDIVPPSPDVSLPDTTSPDIVVLDVPPDDTLPDIDHPEDATADIVPEVPSPDDTLPDIDYPENDFADVVPDVLPLDDTLPDMDHPEDIPADVDSPEVTPPDIGPPEEPLPQAPRPDPALTYWSRILKVMKSTLDNDGKLPIDLKFMVRTRISPRGRIGHPKAIFASSVLVEGYTAYLDKYIKTSAPLVDLDSDGHKDTEWDAYDYDGDSDFDEDDDNDADTEDLDAVMTATTDFDFEPVQEEPDSSDPPPLSTPTKWPSMFTPGSPSQVFSLLVDMDTALATGGSVAESSASVGRSAFSQRDKSRGSNKQRAVRLGSVWHVKDTAYTTWKAFLAYLYTQEISFAPLKSSGIPRTATSKDACSPKSMYRLAVKAGLDSLKDLAFESIRSQLTPSNIVDEVFSGCTHRYPELLDMEVRYLLEQFNNPVIYPQWERKMEEVGRGACPQGAAVVNRVMRLTLLEQKLSDENSQTPAH</sequence>
<protein>
    <recommendedName>
        <fullName evidence="4">BTB domain-containing protein</fullName>
    </recommendedName>
</protein>
<reference evidence="2" key="1">
    <citation type="submission" date="2023-06" db="EMBL/GenBank/DDBJ databases">
        <authorList>
            <consortium name="Lawrence Berkeley National Laboratory"/>
            <person name="Ahrendt S."/>
            <person name="Sahu N."/>
            <person name="Indic B."/>
            <person name="Wong-Bajracharya J."/>
            <person name="Merenyi Z."/>
            <person name="Ke H.-M."/>
            <person name="Monk M."/>
            <person name="Kocsube S."/>
            <person name="Drula E."/>
            <person name="Lipzen A."/>
            <person name="Balint B."/>
            <person name="Henrissat B."/>
            <person name="Andreopoulos B."/>
            <person name="Martin F.M."/>
            <person name="Harder C.B."/>
            <person name="Rigling D."/>
            <person name="Ford K.L."/>
            <person name="Foster G.D."/>
            <person name="Pangilinan J."/>
            <person name="Papanicolaou A."/>
            <person name="Barry K."/>
            <person name="LaButti K."/>
            <person name="Viragh M."/>
            <person name="Koriabine M."/>
            <person name="Yan M."/>
            <person name="Riley R."/>
            <person name="Champramary S."/>
            <person name="Plett K.L."/>
            <person name="Tsai I.J."/>
            <person name="Slot J."/>
            <person name="Sipos G."/>
            <person name="Plett J."/>
            <person name="Nagy L.G."/>
            <person name="Grigoriev I.V."/>
        </authorList>
    </citation>
    <scope>NUCLEOTIDE SEQUENCE</scope>
    <source>
        <strain evidence="2">HWK02</strain>
    </source>
</reference>
<dbReference type="AlphaFoldDB" id="A0AA39UGV7"/>
<feature type="region of interest" description="Disordered" evidence="1">
    <location>
        <begin position="134"/>
        <end position="246"/>
    </location>
</feature>
<dbReference type="Gene3D" id="3.30.710.10">
    <property type="entry name" value="Potassium Channel Kv1.1, Chain A"/>
    <property type="match status" value="1"/>
</dbReference>
<feature type="region of interest" description="Disordered" evidence="1">
    <location>
        <begin position="269"/>
        <end position="311"/>
    </location>
</feature>
<accession>A0AA39UGV7</accession>
<dbReference type="Proteomes" id="UP001175228">
    <property type="component" value="Unassembled WGS sequence"/>
</dbReference>
<keyword evidence="3" id="KW-1185">Reference proteome</keyword>
<proteinExistence type="predicted"/>
<feature type="region of interest" description="Disordered" evidence="1">
    <location>
        <begin position="431"/>
        <end position="454"/>
    </location>
</feature>
<evidence type="ECO:0000256" key="1">
    <source>
        <dbReference type="SAM" id="MobiDB-lite"/>
    </source>
</evidence>